<organism evidence="4 5">
    <name type="scientific">Candidatus Thermodesulfobacterium syntrophicum</name>
    <dbReference type="NCBI Taxonomy" id="3060442"/>
    <lineage>
        <taxon>Bacteria</taxon>
        <taxon>Pseudomonadati</taxon>
        <taxon>Thermodesulfobacteriota</taxon>
        <taxon>Thermodesulfobacteria</taxon>
        <taxon>Thermodesulfobacteriales</taxon>
        <taxon>Thermodesulfobacteriaceae</taxon>
        <taxon>Thermodesulfobacterium</taxon>
    </lineage>
</organism>
<dbReference type="InterPro" id="IPR028098">
    <property type="entry name" value="Glyco_trans_4-like_N"/>
</dbReference>
<sequence>MRILYINVLYDPFIGGGAEITLKILVEGIRKRGYEVKVLSFWDQDDKEEIVNEIPVYRAKIPNLYLPYGKIRQPFLKRRLWHILDVYNPVAKRIMLKQIKKVKPDIISIHNTQGWSCSIWDAINETNVPAIQVLHDLYLICPTNMFKNNTICRRQCLTCKLMRFPYKLKSNKLKAVVGVSNFVLNKLLSYGYFKDVPIKKVIYNSRKGLEEIPVNRKIDTKYVNLGFIGTLAPNKGIEVLLKAYHKIKKPYCRLFIAGTGKRDYEEYLKSKYKDESIIFLGKVEPKEFFNKVDVTIVPSMWYENFPGVVLESFAFGVPVIGSNIGGIPEMITEGKNGMLFDPYKEGDLEEKLLRFEEQISEWRNKSEDIKKSGQKFLDYNKWINEWESLYKQIIAK</sequence>
<evidence type="ECO:0000259" key="2">
    <source>
        <dbReference type="Pfam" id="PF00534"/>
    </source>
</evidence>
<evidence type="ECO:0000313" key="4">
    <source>
        <dbReference type="EMBL" id="MDF2953376.1"/>
    </source>
</evidence>
<dbReference type="PANTHER" id="PTHR12526">
    <property type="entry name" value="GLYCOSYLTRANSFERASE"/>
    <property type="match status" value="1"/>
</dbReference>
<evidence type="ECO:0000259" key="3">
    <source>
        <dbReference type="Pfam" id="PF13439"/>
    </source>
</evidence>
<proteinExistence type="predicted"/>
<dbReference type="PANTHER" id="PTHR12526:SF630">
    <property type="entry name" value="GLYCOSYLTRANSFERASE"/>
    <property type="match status" value="1"/>
</dbReference>
<dbReference type="EMBL" id="JAPHEG010000002">
    <property type="protein sequence ID" value="MDF2953376.1"/>
    <property type="molecule type" value="Genomic_DNA"/>
</dbReference>
<dbReference type="InterPro" id="IPR001296">
    <property type="entry name" value="Glyco_trans_1"/>
</dbReference>
<evidence type="ECO:0000256" key="1">
    <source>
        <dbReference type="SAM" id="Coils"/>
    </source>
</evidence>
<dbReference type="CDD" id="cd03823">
    <property type="entry name" value="GT4_ExpE7-like"/>
    <property type="match status" value="1"/>
</dbReference>
<dbReference type="AlphaFoldDB" id="A0AAE3P5X9"/>
<dbReference type="Proteomes" id="UP001144110">
    <property type="component" value="Unassembled WGS sequence"/>
</dbReference>
<feature type="coiled-coil region" evidence="1">
    <location>
        <begin position="345"/>
        <end position="372"/>
    </location>
</feature>
<gene>
    <name evidence="4" type="ORF">OD816_000621</name>
</gene>
<feature type="domain" description="Glycosyltransferase subfamily 4-like N-terminal" evidence="3">
    <location>
        <begin position="16"/>
        <end position="192"/>
    </location>
</feature>
<accession>A0AAE3P5X9</accession>
<dbReference type="Pfam" id="PF13439">
    <property type="entry name" value="Glyco_transf_4"/>
    <property type="match status" value="1"/>
</dbReference>
<name>A0AAE3P5X9_9BACT</name>
<keyword evidence="1" id="KW-0175">Coiled coil</keyword>
<dbReference type="Pfam" id="PF00534">
    <property type="entry name" value="Glycos_transf_1"/>
    <property type="match status" value="1"/>
</dbReference>
<dbReference type="GO" id="GO:0016757">
    <property type="term" value="F:glycosyltransferase activity"/>
    <property type="evidence" value="ECO:0007669"/>
    <property type="project" value="InterPro"/>
</dbReference>
<dbReference type="Gene3D" id="3.40.50.2000">
    <property type="entry name" value="Glycogen Phosphorylase B"/>
    <property type="match status" value="2"/>
</dbReference>
<protein>
    <submittedName>
        <fullName evidence="4">Glycosyltransferase involved in cell wall bisynthesis</fullName>
    </submittedName>
</protein>
<dbReference type="SUPFAM" id="SSF53756">
    <property type="entry name" value="UDP-Glycosyltransferase/glycogen phosphorylase"/>
    <property type="match status" value="1"/>
</dbReference>
<evidence type="ECO:0000313" key="5">
    <source>
        <dbReference type="Proteomes" id="UP001144110"/>
    </source>
</evidence>
<reference evidence="4" key="1">
    <citation type="submission" date="2022-11" db="EMBL/GenBank/DDBJ databases">
        <title>Candidatus Alkanophaga archaea from heated hydrothermal vent sediment oxidize petroleum alkanes.</title>
        <authorList>
            <person name="Zehnle H."/>
            <person name="Laso-Perez R."/>
            <person name="Lipp J."/>
            <person name="Teske A."/>
            <person name="Wegener G."/>
        </authorList>
    </citation>
    <scope>NUCLEOTIDE SEQUENCE</scope>
    <source>
        <strain evidence="4">MCA70</strain>
    </source>
</reference>
<feature type="domain" description="Glycosyl transferase family 1" evidence="2">
    <location>
        <begin position="211"/>
        <end position="375"/>
    </location>
</feature>
<comment type="caution">
    <text evidence="4">The sequence shown here is derived from an EMBL/GenBank/DDBJ whole genome shotgun (WGS) entry which is preliminary data.</text>
</comment>